<dbReference type="PANTHER" id="PTHR11817">
    <property type="entry name" value="PYRUVATE KINASE"/>
    <property type="match status" value="1"/>
</dbReference>
<dbReference type="SUPFAM" id="SSF50800">
    <property type="entry name" value="PK beta-barrel domain-like"/>
    <property type="match status" value="1"/>
</dbReference>
<keyword evidence="8 14" id="KW-0418">Kinase</keyword>
<comment type="pathway">
    <text evidence="2 14">Carbohydrate degradation; glycolysis; pyruvate from D-glyceraldehyde 3-phosphate: step 5/5.</text>
</comment>
<evidence type="ECO:0000256" key="8">
    <source>
        <dbReference type="ARBA" id="ARBA00022777"/>
    </source>
</evidence>
<dbReference type="InterPro" id="IPR001697">
    <property type="entry name" value="Pyr_Knase"/>
</dbReference>
<evidence type="ECO:0000256" key="10">
    <source>
        <dbReference type="ARBA" id="ARBA00022842"/>
    </source>
</evidence>
<dbReference type="GO" id="GO:0016301">
    <property type="term" value="F:kinase activity"/>
    <property type="evidence" value="ECO:0007669"/>
    <property type="project" value="UniProtKB-KW"/>
</dbReference>
<keyword evidence="9" id="KW-0067">ATP-binding</keyword>
<proteinExistence type="inferred from homology"/>
<dbReference type="SUPFAM" id="SSF52935">
    <property type="entry name" value="PK C-terminal domain-like"/>
    <property type="match status" value="1"/>
</dbReference>
<evidence type="ECO:0000256" key="12">
    <source>
        <dbReference type="ARBA" id="ARBA00023317"/>
    </source>
</evidence>
<evidence type="ECO:0000256" key="13">
    <source>
        <dbReference type="ARBA" id="ARBA00048152"/>
    </source>
</evidence>
<dbReference type="Proteomes" id="UP001445335">
    <property type="component" value="Unassembled WGS sequence"/>
</dbReference>
<evidence type="ECO:0000256" key="11">
    <source>
        <dbReference type="ARBA" id="ARBA00023152"/>
    </source>
</evidence>
<keyword evidence="7" id="KW-0547">Nucleotide-binding</keyword>
<dbReference type="AlphaFoldDB" id="A0AAW1R402"/>
<evidence type="ECO:0000256" key="1">
    <source>
        <dbReference type="ARBA" id="ARBA00001958"/>
    </source>
</evidence>
<dbReference type="InterPro" id="IPR040442">
    <property type="entry name" value="Pyrv_kinase-like_dom_sf"/>
</dbReference>
<protein>
    <recommendedName>
        <fullName evidence="4 14">Pyruvate kinase</fullName>
        <ecNumber evidence="4 14">2.7.1.40</ecNumber>
    </recommendedName>
</protein>
<evidence type="ECO:0000256" key="4">
    <source>
        <dbReference type="ARBA" id="ARBA00012142"/>
    </source>
</evidence>
<feature type="region of interest" description="Disordered" evidence="15">
    <location>
        <begin position="662"/>
        <end position="685"/>
    </location>
</feature>
<dbReference type="Gene3D" id="2.40.33.10">
    <property type="entry name" value="PK beta-barrel domain-like"/>
    <property type="match status" value="1"/>
</dbReference>
<comment type="caution">
    <text evidence="18">The sequence shown here is derived from an EMBL/GenBank/DDBJ whole genome shotgun (WGS) entry which is preliminary data.</text>
</comment>
<evidence type="ECO:0000256" key="14">
    <source>
        <dbReference type="RuleBase" id="RU000504"/>
    </source>
</evidence>
<dbReference type="GO" id="GO:0005524">
    <property type="term" value="F:ATP binding"/>
    <property type="evidence" value="ECO:0007669"/>
    <property type="project" value="UniProtKB-KW"/>
</dbReference>
<dbReference type="InterPro" id="IPR036918">
    <property type="entry name" value="Pyrv_Knase_C_sf"/>
</dbReference>
<dbReference type="InterPro" id="IPR015813">
    <property type="entry name" value="Pyrv/PenolPyrv_kinase-like_dom"/>
</dbReference>
<dbReference type="Gene3D" id="3.20.20.60">
    <property type="entry name" value="Phosphoenolpyruvate-binding domains"/>
    <property type="match status" value="2"/>
</dbReference>
<keyword evidence="19" id="KW-1185">Reference proteome</keyword>
<evidence type="ECO:0000256" key="15">
    <source>
        <dbReference type="SAM" id="MobiDB-lite"/>
    </source>
</evidence>
<dbReference type="Pfam" id="PF02887">
    <property type="entry name" value="PK_C"/>
    <property type="match status" value="1"/>
</dbReference>
<dbReference type="GO" id="GO:0030955">
    <property type="term" value="F:potassium ion binding"/>
    <property type="evidence" value="ECO:0007669"/>
    <property type="project" value="InterPro"/>
</dbReference>
<evidence type="ECO:0000256" key="3">
    <source>
        <dbReference type="ARBA" id="ARBA00008663"/>
    </source>
</evidence>
<organism evidence="18 19">
    <name type="scientific">Elliptochloris bilobata</name>
    <dbReference type="NCBI Taxonomy" id="381761"/>
    <lineage>
        <taxon>Eukaryota</taxon>
        <taxon>Viridiplantae</taxon>
        <taxon>Chlorophyta</taxon>
        <taxon>core chlorophytes</taxon>
        <taxon>Trebouxiophyceae</taxon>
        <taxon>Trebouxiophyceae incertae sedis</taxon>
        <taxon>Elliptochloris clade</taxon>
        <taxon>Elliptochloris</taxon>
    </lineage>
</organism>
<feature type="domain" description="Pyruvate kinase C-terminal" evidence="17">
    <location>
        <begin position="508"/>
        <end position="619"/>
    </location>
</feature>
<keyword evidence="12" id="KW-0670">Pyruvate</keyword>
<evidence type="ECO:0000256" key="7">
    <source>
        <dbReference type="ARBA" id="ARBA00022741"/>
    </source>
</evidence>
<evidence type="ECO:0000259" key="16">
    <source>
        <dbReference type="Pfam" id="PF00224"/>
    </source>
</evidence>
<accession>A0AAW1R402</accession>
<comment type="catalytic activity">
    <reaction evidence="13 14">
        <text>pyruvate + ATP = phosphoenolpyruvate + ADP + H(+)</text>
        <dbReference type="Rhea" id="RHEA:18157"/>
        <dbReference type="ChEBI" id="CHEBI:15361"/>
        <dbReference type="ChEBI" id="CHEBI:15378"/>
        <dbReference type="ChEBI" id="CHEBI:30616"/>
        <dbReference type="ChEBI" id="CHEBI:58702"/>
        <dbReference type="ChEBI" id="CHEBI:456216"/>
        <dbReference type="EC" id="2.7.1.40"/>
    </reaction>
</comment>
<dbReference type="InterPro" id="IPR011037">
    <property type="entry name" value="Pyrv_Knase-like_insert_dom_sf"/>
</dbReference>
<dbReference type="GO" id="GO:0000287">
    <property type="term" value="F:magnesium ion binding"/>
    <property type="evidence" value="ECO:0007669"/>
    <property type="project" value="InterPro"/>
</dbReference>
<sequence length="716" mass="77090">MPSSRRPNKVKTHVLKDCSLPSLLVPIDPNESDFTATKVIVTIGPACQDVDTLCKLLDAGATCARVDLTWGPLEFHKRSLVNLGEAMRRSWGPLEFHKRSLVNLGEAMRRTRKLCAVMVDVVGREIILNRPSKIDEDGWPRFENPISVKATDKVTLTTGMVPEGAAGNVLPVSYEKFTSMVQPGDTVFLGRYLVTGSEDSSLYLTVDSVGEKDVVCTAMNAGVLDGLITVFHTERSTDSLANLQNDLPILCPEDKAALEALQDEFEVDFVSLSFARTADDIVQAREFLDSAGLTTTKIIAKCETRQSLFNFKSIAGAADGIILSRGNLGLDVLPEKMALVQKSVISNCNLIGKPIIITRVVDTMCVAPRPTRAEATDVANVVLDGADGILLGAETLRGKYPVLTVETIMKICRQAEKVFDHVHHFDHLMQEAMEIADDTGALGGSGEFAQYFARNVSQANLTPAMPSSLGNGVDDSDGQSLRSINRHDSQAQLTRAANLGSPLLSKLESIASSAVRAADKVGASLIIVYTRSGQTASLVSKYRPPQPIMTLVVPQLKNDGFKWHLEGRDTARRCLIQRGLLPVLAAPSQNSGESLLEEAVAMASRAGLVHAKDHIVVVQMLAGAFVVKIVSVDEGGYGIQAIRPKSLVDLMMATAGASKEEELGQDNGNGEGRVGHTIGQPGLQPRELTHVSSMKHNETARSASLQVRPAMQAACK</sequence>
<dbReference type="InterPro" id="IPR015806">
    <property type="entry name" value="Pyrv_Knase_insert_dom_sf"/>
</dbReference>
<dbReference type="EC" id="2.7.1.40" evidence="4 14"/>
<keyword evidence="11 14" id="KW-0324">Glycolysis</keyword>
<name>A0AAW1R402_9CHLO</name>
<evidence type="ECO:0000313" key="18">
    <source>
        <dbReference type="EMBL" id="KAK9828409.1"/>
    </source>
</evidence>
<evidence type="ECO:0000313" key="19">
    <source>
        <dbReference type="Proteomes" id="UP001445335"/>
    </source>
</evidence>
<keyword evidence="10 14" id="KW-0460">Magnesium</keyword>
<dbReference type="GO" id="GO:0004743">
    <property type="term" value="F:pyruvate kinase activity"/>
    <property type="evidence" value="ECO:0007669"/>
    <property type="project" value="UniProtKB-EC"/>
</dbReference>
<dbReference type="Gene3D" id="3.40.1380.20">
    <property type="entry name" value="Pyruvate kinase, C-terminal domain"/>
    <property type="match status" value="2"/>
</dbReference>
<dbReference type="SUPFAM" id="SSF51621">
    <property type="entry name" value="Phosphoenolpyruvate/pyruvate domain"/>
    <property type="match status" value="1"/>
</dbReference>
<evidence type="ECO:0000256" key="6">
    <source>
        <dbReference type="ARBA" id="ARBA00022723"/>
    </source>
</evidence>
<dbReference type="InterPro" id="IPR015793">
    <property type="entry name" value="Pyrv_Knase_brl"/>
</dbReference>
<evidence type="ECO:0000256" key="9">
    <source>
        <dbReference type="ARBA" id="ARBA00022840"/>
    </source>
</evidence>
<feature type="domain" description="Pyruvate kinase barrel" evidence="16">
    <location>
        <begin position="89"/>
        <end position="405"/>
    </location>
</feature>
<comment type="similarity">
    <text evidence="3 14">Belongs to the pyruvate kinase family.</text>
</comment>
<dbReference type="PRINTS" id="PR01050">
    <property type="entry name" value="PYRUVTKNASE"/>
</dbReference>
<keyword evidence="5 14" id="KW-0808">Transferase</keyword>
<comment type="cofactor">
    <cofactor evidence="1">
        <name>K(+)</name>
        <dbReference type="ChEBI" id="CHEBI:29103"/>
    </cofactor>
</comment>
<evidence type="ECO:0000256" key="2">
    <source>
        <dbReference type="ARBA" id="ARBA00004997"/>
    </source>
</evidence>
<dbReference type="Pfam" id="PF00224">
    <property type="entry name" value="PK"/>
    <property type="match status" value="1"/>
</dbReference>
<evidence type="ECO:0000259" key="17">
    <source>
        <dbReference type="Pfam" id="PF02887"/>
    </source>
</evidence>
<reference evidence="18 19" key="1">
    <citation type="journal article" date="2024" name="Nat. Commun.">
        <title>Phylogenomics reveals the evolutionary origins of lichenization in chlorophyte algae.</title>
        <authorList>
            <person name="Puginier C."/>
            <person name="Libourel C."/>
            <person name="Otte J."/>
            <person name="Skaloud P."/>
            <person name="Haon M."/>
            <person name="Grisel S."/>
            <person name="Petersen M."/>
            <person name="Berrin J.G."/>
            <person name="Delaux P.M."/>
            <person name="Dal Grande F."/>
            <person name="Keller J."/>
        </authorList>
    </citation>
    <scope>NUCLEOTIDE SEQUENCE [LARGE SCALE GENOMIC DNA]</scope>
    <source>
        <strain evidence="18 19">SAG 245.80</strain>
    </source>
</reference>
<dbReference type="EMBL" id="JALJOU010000051">
    <property type="protein sequence ID" value="KAK9828409.1"/>
    <property type="molecule type" value="Genomic_DNA"/>
</dbReference>
<dbReference type="InterPro" id="IPR015795">
    <property type="entry name" value="Pyrv_Knase_C"/>
</dbReference>
<keyword evidence="6" id="KW-0479">Metal-binding</keyword>
<gene>
    <name evidence="18" type="ORF">WJX81_005360</name>
</gene>
<evidence type="ECO:0000256" key="5">
    <source>
        <dbReference type="ARBA" id="ARBA00022679"/>
    </source>
</evidence>